<dbReference type="Pfam" id="PF00583">
    <property type="entry name" value="Acetyltransf_1"/>
    <property type="match status" value="1"/>
</dbReference>
<dbReference type="PROSITE" id="PS51186">
    <property type="entry name" value="GNAT"/>
    <property type="match status" value="1"/>
</dbReference>
<dbReference type="CDD" id="cd04301">
    <property type="entry name" value="NAT_SF"/>
    <property type="match status" value="1"/>
</dbReference>
<dbReference type="GO" id="GO:0016746">
    <property type="term" value="F:acyltransferase activity"/>
    <property type="evidence" value="ECO:0007669"/>
    <property type="project" value="UniProtKB-KW"/>
</dbReference>
<dbReference type="PANTHER" id="PTHR42919">
    <property type="entry name" value="N-ALPHA-ACETYLTRANSFERASE"/>
    <property type="match status" value="1"/>
</dbReference>
<keyword evidence="2" id="KW-0808">Transferase</keyword>
<dbReference type="EMBL" id="JBHMFC010000049">
    <property type="protein sequence ID" value="MFB9057155.1"/>
    <property type="molecule type" value="Genomic_DNA"/>
</dbReference>
<proteinExistence type="predicted"/>
<sequence>MITISPVHSAPDCLRIEKLADAIWRKHYIPMVGKPQIDYMLHKYQSETAIANQIKEGFEYFLLHADKVPVGYIAIKKEVNELFLSKIYVLSNYRRQGIGTFALRFVKEKAKKYQLKAIRLTVNVNNSNSIAAYKRLGFENTGTLITDIGQGFVMDDYVMVKPL</sequence>
<evidence type="ECO:0000259" key="1">
    <source>
        <dbReference type="PROSITE" id="PS51186"/>
    </source>
</evidence>
<reference evidence="2 3" key="1">
    <citation type="submission" date="2024-09" db="EMBL/GenBank/DDBJ databases">
        <authorList>
            <person name="Sun Q."/>
            <person name="Mori K."/>
        </authorList>
    </citation>
    <scope>NUCLEOTIDE SEQUENCE [LARGE SCALE GENOMIC DNA]</scope>
    <source>
        <strain evidence="2 3">CECT 8622</strain>
    </source>
</reference>
<keyword evidence="3" id="KW-1185">Reference proteome</keyword>
<dbReference type="Gene3D" id="3.40.630.30">
    <property type="match status" value="1"/>
</dbReference>
<protein>
    <submittedName>
        <fullName evidence="2">GNAT family N-acetyltransferase</fullName>
        <ecNumber evidence="2">2.3.1.-</ecNumber>
    </submittedName>
</protein>
<dbReference type="RefSeq" id="WP_379861376.1">
    <property type="nucleotide sequence ID" value="NZ_JBHMFC010000049.1"/>
</dbReference>
<evidence type="ECO:0000313" key="2">
    <source>
        <dbReference type="EMBL" id="MFB9057155.1"/>
    </source>
</evidence>
<dbReference type="EC" id="2.3.1.-" evidence="2"/>
<name>A0ABV5FCI3_9FLAO</name>
<accession>A0ABV5FCI3</accession>
<feature type="domain" description="N-acetyltransferase" evidence="1">
    <location>
        <begin position="2"/>
        <end position="163"/>
    </location>
</feature>
<dbReference type="InterPro" id="IPR000182">
    <property type="entry name" value="GNAT_dom"/>
</dbReference>
<organism evidence="2 3">
    <name type="scientific">Mariniflexile ostreae</name>
    <dbReference type="NCBI Taxonomy" id="1520892"/>
    <lineage>
        <taxon>Bacteria</taxon>
        <taxon>Pseudomonadati</taxon>
        <taxon>Bacteroidota</taxon>
        <taxon>Flavobacteriia</taxon>
        <taxon>Flavobacteriales</taxon>
        <taxon>Flavobacteriaceae</taxon>
        <taxon>Mariniflexile</taxon>
    </lineage>
</organism>
<dbReference type="Proteomes" id="UP001589585">
    <property type="component" value="Unassembled WGS sequence"/>
</dbReference>
<gene>
    <name evidence="2" type="ORF">ACFFU9_10420</name>
</gene>
<keyword evidence="2" id="KW-0012">Acyltransferase</keyword>
<comment type="caution">
    <text evidence="2">The sequence shown here is derived from an EMBL/GenBank/DDBJ whole genome shotgun (WGS) entry which is preliminary data.</text>
</comment>
<evidence type="ECO:0000313" key="3">
    <source>
        <dbReference type="Proteomes" id="UP001589585"/>
    </source>
</evidence>
<dbReference type="InterPro" id="IPR016181">
    <property type="entry name" value="Acyl_CoA_acyltransferase"/>
</dbReference>
<dbReference type="SUPFAM" id="SSF55729">
    <property type="entry name" value="Acyl-CoA N-acyltransferases (Nat)"/>
    <property type="match status" value="1"/>
</dbReference>
<dbReference type="InterPro" id="IPR051556">
    <property type="entry name" value="N-term/lysine_N-AcTrnsfr"/>
</dbReference>
<dbReference type="PANTHER" id="PTHR42919:SF40">
    <property type="entry name" value="FAMILY ACETYLTRANSFERASE, PUTATIVE-RELATED"/>
    <property type="match status" value="1"/>
</dbReference>